<evidence type="ECO:0000313" key="1">
    <source>
        <dbReference type="EMBL" id="GAQ95390.1"/>
    </source>
</evidence>
<reference evidence="2" key="1">
    <citation type="submission" date="2016-01" db="EMBL/GenBank/DDBJ databases">
        <title>Draft genome sequence of Thermodesulfovibrio aggregans strain TGE-P1.</title>
        <authorList>
            <person name="Sekiguchi Y."/>
            <person name="Ohashi A."/>
            <person name="Matsuura N."/>
            <person name="Tourlousse M.D."/>
        </authorList>
    </citation>
    <scope>NUCLEOTIDE SEQUENCE [LARGE SCALE GENOMIC DNA]</scope>
    <source>
        <strain evidence="2">TGE-P1</strain>
    </source>
</reference>
<dbReference type="AlphaFoldDB" id="A0A0U9HQS6"/>
<accession>A0A0U9HQS6</accession>
<keyword evidence="2" id="KW-1185">Reference proteome</keyword>
<gene>
    <name evidence="1" type="ORF">TAGGR_2280</name>
</gene>
<proteinExistence type="predicted"/>
<dbReference type="Proteomes" id="UP000054976">
    <property type="component" value="Unassembled WGS sequence"/>
</dbReference>
<evidence type="ECO:0000313" key="2">
    <source>
        <dbReference type="Proteomes" id="UP000054976"/>
    </source>
</evidence>
<comment type="caution">
    <text evidence="1">The sequence shown here is derived from an EMBL/GenBank/DDBJ whole genome shotgun (WGS) entry which is preliminary data.</text>
</comment>
<dbReference type="STRING" id="86166.TAGGR_2280"/>
<name>A0A0U9HQS6_9BACT</name>
<organism evidence="1 2">
    <name type="scientific">Thermodesulfovibrio aggregans</name>
    <dbReference type="NCBI Taxonomy" id="86166"/>
    <lineage>
        <taxon>Bacteria</taxon>
        <taxon>Pseudomonadati</taxon>
        <taxon>Nitrospirota</taxon>
        <taxon>Thermodesulfovibrionia</taxon>
        <taxon>Thermodesulfovibrionales</taxon>
        <taxon>Thermodesulfovibrionaceae</taxon>
        <taxon>Thermodesulfovibrio</taxon>
    </lineage>
</organism>
<dbReference type="OrthoDB" id="740398at2"/>
<protein>
    <submittedName>
        <fullName evidence="1">Transposase</fullName>
    </submittedName>
</protein>
<sequence>MINSFKKRRDGFREFGYSKEGKINHVQVVFGLLIDMEGRPVGYEIFPGNTFEGKTLEVMLDKLSKKFGIRKVVIVADKALMSKINIEAIKNRGYGYIIASRIKSLPEKIKKEILNEQGYIVY</sequence>
<dbReference type="EMBL" id="BCNO01000002">
    <property type="protein sequence ID" value="GAQ95390.1"/>
    <property type="molecule type" value="Genomic_DNA"/>
</dbReference>